<evidence type="ECO:0000256" key="2">
    <source>
        <dbReference type="ARBA" id="ARBA00022801"/>
    </source>
</evidence>
<gene>
    <name evidence="4" type="ORF">PMH09_17640</name>
</gene>
<dbReference type="GO" id="GO:0016787">
    <property type="term" value="F:hydrolase activity"/>
    <property type="evidence" value="ECO:0007669"/>
    <property type="project" value="UniProtKB-KW"/>
</dbReference>
<keyword evidence="5" id="KW-1185">Reference proteome</keyword>
<comment type="similarity">
    <text evidence="1">Belongs to the AB hydrolase superfamily. AB hydrolase 2 family.</text>
</comment>
<accession>A0ABT7C0N0</accession>
<keyword evidence="2 4" id="KW-0378">Hydrolase</keyword>
<evidence type="ECO:0000313" key="5">
    <source>
        <dbReference type="Proteomes" id="UP001232992"/>
    </source>
</evidence>
<dbReference type="InterPro" id="IPR029058">
    <property type="entry name" value="AB_hydrolase_fold"/>
</dbReference>
<protein>
    <submittedName>
        <fullName evidence="4">Alpha/beta hydrolase</fullName>
    </submittedName>
</protein>
<dbReference type="PANTHER" id="PTHR10655:SF17">
    <property type="entry name" value="LYSOPHOSPHOLIPASE-LIKE PROTEIN 1"/>
    <property type="match status" value="1"/>
</dbReference>
<dbReference type="EMBL" id="JAQOSQ010000024">
    <property type="protein sequence ID" value="MDJ1185012.1"/>
    <property type="molecule type" value="Genomic_DNA"/>
</dbReference>
<name>A0ABT7C0N0_9CYAN</name>
<dbReference type="Pfam" id="PF02230">
    <property type="entry name" value="Abhydrolase_2"/>
    <property type="match status" value="1"/>
</dbReference>
<sequence length="208" mass="23530">MYAQTFSVTLQYLQTPSLTQTPQGLVIFLHGWGANARDLYPLAEELNLPQYYFLFPDAPFPHPRVPGGLMWYDLEFPDHQQLESSHETLKAWLISMGSQFNVPLEKIVLAGFSQGGAMTLNVGFSLPLAGLICLSGYLHAETQIIHKLPLLLMHGRFDRSVPLEKGQQACQQLQEEGIDITYAEFDMAHQVIPEELDRVQQFLVQCLQ</sequence>
<organism evidence="4 5">
    <name type="scientific">Roseofilum casamattae BLCC-M143</name>
    <dbReference type="NCBI Taxonomy" id="3022442"/>
    <lineage>
        <taxon>Bacteria</taxon>
        <taxon>Bacillati</taxon>
        <taxon>Cyanobacteriota</taxon>
        <taxon>Cyanophyceae</taxon>
        <taxon>Desertifilales</taxon>
        <taxon>Desertifilaceae</taxon>
        <taxon>Roseofilum</taxon>
        <taxon>Roseofilum casamattae</taxon>
    </lineage>
</organism>
<dbReference type="PANTHER" id="PTHR10655">
    <property type="entry name" value="LYSOPHOSPHOLIPASE-RELATED"/>
    <property type="match status" value="1"/>
</dbReference>
<dbReference type="SUPFAM" id="SSF53474">
    <property type="entry name" value="alpha/beta-Hydrolases"/>
    <property type="match status" value="1"/>
</dbReference>
<dbReference type="Gene3D" id="3.40.50.1820">
    <property type="entry name" value="alpha/beta hydrolase"/>
    <property type="match status" value="1"/>
</dbReference>
<dbReference type="InterPro" id="IPR003140">
    <property type="entry name" value="PLipase/COase/thioEstase"/>
</dbReference>
<evidence type="ECO:0000313" key="4">
    <source>
        <dbReference type="EMBL" id="MDJ1185012.1"/>
    </source>
</evidence>
<dbReference type="InterPro" id="IPR050565">
    <property type="entry name" value="LYPA1-2/EST-like"/>
</dbReference>
<feature type="domain" description="Phospholipase/carboxylesterase/thioesterase" evidence="3">
    <location>
        <begin position="19"/>
        <end position="206"/>
    </location>
</feature>
<dbReference type="Proteomes" id="UP001232992">
    <property type="component" value="Unassembled WGS sequence"/>
</dbReference>
<proteinExistence type="inferred from homology"/>
<evidence type="ECO:0000256" key="1">
    <source>
        <dbReference type="ARBA" id="ARBA00006499"/>
    </source>
</evidence>
<evidence type="ECO:0000259" key="3">
    <source>
        <dbReference type="Pfam" id="PF02230"/>
    </source>
</evidence>
<reference evidence="4 5" key="1">
    <citation type="submission" date="2023-01" db="EMBL/GenBank/DDBJ databases">
        <title>Novel diversity within Roseofilum (Cyanobacteria; Desertifilaceae) from marine benthic mats with descriptions of four novel species.</title>
        <authorList>
            <person name="Wang Y."/>
            <person name="Berthold D.E."/>
            <person name="Hu J."/>
            <person name="Lefler F.W."/>
            <person name="Laughinghouse H.D. IV."/>
        </authorList>
    </citation>
    <scope>NUCLEOTIDE SEQUENCE [LARGE SCALE GENOMIC DNA]</scope>
    <source>
        <strain evidence="4 5">BLCC-M143</strain>
    </source>
</reference>
<comment type="caution">
    <text evidence="4">The sequence shown here is derived from an EMBL/GenBank/DDBJ whole genome shotgun (WGS) entry which is preliminary data.</text>
</comment>